<keyword evidence="1" id="KW-1133">Transmembrane helix</keyword>
<organism evidence="2 3">
    <name type="scientific">Thalassoglobus neptunius</name>
    <dbReference type="NCBI Taxonomy" id="1938619"/>
    <lineage>
        <taxon>Bacteria</taxon>
        <taxon>Pseudomonadati</taxon>
        <taxon>Planctomycetota</taxon>
        <taxon>Planctomycetia</taxon>
        <taxon>Planctomycetales</taxon>
        <taxon>Planctomycetaceae</taxon>
        <taxon>Thalassoglobus</taxon>
    </lineage>
</organism>
<reference evidence="2 3" key="1">
    <citation type="submission" date="2019-02" db="EMBL/GenBank/DDBJ databases">
        <title>Deep-cultivation of Planctomycetes and their phenomic and genomic characterization uncovers novel biology.</title>
        <authorList>
            <person name="Wiegand S."/>
            <person name="Jogler M."/>
            <person name="Boedeker C."/>
            <person name="Pinto D."/>
            <person name="Vollmers J."/>
            <person name="Rivas-Marin E."/>
            <person name="Kohn T."/>
            <person name="Peeters S.H."/>
            <person name="Heuer A."/>
            <person name="Rast P."/>
            <person name="Oberbeckmann S."/>
            <person name="Bunk B."/>
            <person name="Jeske O."/>
            <person name="Meyerdierks A."/>
            <person name="Storesund J.E."/>
            <person name="Kallscheuer N."/>
            <person name="Luecker S."/>
            <person name="Lage O.M."/>
            <person name="Pohl T."/>
            <person name="Merkel B.J."/>
            <person name="Hornburger P."/>
            <person name="Mueller R.-W."/>
            <person name="Bruemmer F."/>
            <person name="Labrenz M."/>
            <person name="Spormann A.M."/>
            <person name="Op Den Camp H."/>
            <person name="Overmann J."/>
            <person name="Amann R."/>
            <person name="Jetten M.S.M."/>
            <person name="Mascher T."/>
            <person name="Medema M.H."/>
            <person name="Devos D.P."/>
            <person name="Kaster A.-K."/>
            <person name="Ovreas L."/>
            <person name="Rohde M."/>
            <person name="Galperin M.Y."/>
            <person name="Jogler C."/>
        </authorList>
    </citation>
    <scope>NUCLEOTIDE SEQUENCE [LARGE SCALE GENOMIC DNA]</scope>
    <source>
        <strain evidence="2 3">KOR42</strain>
    </source>
</reference>
<sequence length="141" mass="15184">MEAPQQSFKDFLRNELLLLGVMILAGTVCGLITQGLVLLGVHEGSNFSDTIVATLVAMPAGLFALWILFRHGSGAGAILTLTLIRVGMTMTLAGLVAWKIPSLKTLSFFLTVTVVYLAGLFVETWLAWKTLQESVPTESDS</sequence>
<gene>
    <name evidence="2" type="ORF">KOR42_17640</name>
</gene>
<evidence type="ECO:0000313" key="3">
    <source>
        <dbReference type="Proteomes" id="UP000317243"/>
    </source>
</evidence>
<keyword evidence="3" id="KW-1185">Reference proteome</keyword>
<dbReference type="RefSeq" id="WP_146508742.1">
    <property type="nucleotide sequence ID" value="NZ_SIHI01000001.1"/>
</dbReference>
<feature type="transmembrane region" description="Helical" evidence="1">
    <location>
        <begin position="105"/>
        <end position="128"/>
    </location>
</feature>
<comment type="caution">
    <text evidence="2">The sequence shown here is derived from an EMBL/GenBank/DDBJ whole genome shotgun (WGS) entry which is preliminary data.</text>
</comment>
<dbReference type="Proteomes" id="UP000317243">
    <property type="component" value="Unassembled WGS sequence"/>
</dbReference>
<name>A0A5C5X627_9PLAN</name>
<dbReference type="AlphaFoldDB" id="A0A5C5X627"/>
<keyword evidence="1" id="KW-0472">Membrane</keyword>
<feature type="transmembrane region" description="Helical" evidence="1">
    <location>
        <begin position="51"/>
        <end position="69"/>
    </location>
</feature>
<evidence type="ECO:0000313" key="2">
    <source>
        <dbReference type="EMBL" id="TWT58390.1"/>
    </source>
</evidence>
<accession>A0A5C5X627</accession>
<evidence type="ECO:0000256" key="1">
    <source>
        <dbReference type="SAM" id="Phobius"/>
    </source>
</evidence>
<feature type="transmembrane region" description="Helical" evidence="1">
    <location>
        <begin position="75"/>
        <end position="98"/>
    </location>
</feature>
<feature type="transmembrane region" description="Helical" evidence="1">
    <location>
        <begin position="16"/>
        <end position="39"/>
    </location>
</feature>
<dbReference type="OrthoDB" id="9905706at2"/>
<dbReference type="EMBL" id="SIHI01000001">
    <property type="protein sequence ID" value="TWT58390.1"/>
    <property type="molecule type" value="Genomic_DNA"/>
</dbReference>
<proteinExistence type="predicted"/>
<protein>
    <submittedName>
        <fullName evidence="2">Uncharacterized protein</fullName>
    </submittedName>
</protein>
<keyword evidence="1" id="KW-0812">Transmembrane</keyword>